<reference evidence="2" key="2">
    <citation type="submission" date="2014-07" db="EMBL/GenBank/DDBJ databases">
        <authorList>
            <person name="Hull J."/>
        </authorList>
    </citation>
    <scope>NUCLEOTIDE SEQUENCE</scope>
</reference>
<dbReference type="EMBL" id="GBHO01017984">
    <property type="protein sequence ID" value="JAG25620.1"/>
    <property type="molecule type" value="Transcribed_RNA"/>
</dbReference>
<proteinExistence type="predicted"/>
<organism evidence="2">
    <name type="scientific">Lygus hesperus</name>
    <name type="common">Western plant bug</name>
    <dbReference type="NCBI Taxonomy" id="30085"/>
    <lineage>
        <taxon>Eukaryota</taxon>
        <taxon>Metazoa</taxon>
        <taxon>Ecdysozoa</taxon>
        <taxon>Arthropoda</taxon>
        <taxon>Hexapoda</taxon>
        <taxon>Insecta</taxon>
        <taxon>Pterygota</taxon>
        <taxon>Neoptera</taxon>
        <taxon>Paraneoptera</taxon>
        <taxon>Hemiptera</taxon>
        <taxon>Heteroptera</taxon>
        <taxon>Panheteroptera</taxon>
        <taxon>Cimicomorpha</taxon>
        <taxon>Miridae</taxon>
        <taxon>Mirini</taxon>
        <taxon>Lygus</taxon>
    </lineage>
</organism>
<evidence type="ECO:0000313" key="1">
    <source>
        <dbReference type="EMBL" id="JAG25618.1"/>
    </source>
</evidence>
<dbReference type="AlphaFoldDB" id="A0A0A9Y7Y3"/>
<dbReference type="EMBL" id="GDHC01013304">
    <property type="protein sequence ID" value="JAQ05325.1"/>
    <property type="molecule type" value="Transcribed_RNA"/>
</dbReference>
<evidence type="ECO:0000313" key="2">
    <source>
        <dbReference type="EMBL" id="JAG25620.1"/>
    </source>
</evidence>
<protein>
    <submittedName>
        <fullName evidence="2">Uncharacterized protein</fullName>
    </submittedName>
</protein>
<accession>A0A0A9Y7Y3</accession>
<name>A0A0A9Y7Y3_LYGHE</name>
<sequence length="117" mass="13339">MHNTKILYILAMCHMHLEHDEEALQMFTKVYELLGAQLGKMESRWTGGANTQLETVCLCNNNLYNMLNNPVHKPKVSPVSTMSIDDICRRATCNGVCNTVQARHDLYDNRKHTAETC</sequence>
<gene>
    <name evidence="2" type="primary">Prmt10_1</name>
    <name evidence="1" type="synonym">Prmt10_0</name>
    <name evidence="2" type="ORF">CM83_8068</name>
    <name evidence="1" type="ORF">CM83_8070</name>
    <name evidence="3" type="ORF">g.96079</name>
</gene>
<dbReference type="EMBL" id="GBHO01017986">
    <property type="protein sequence ID" value="JAG25618.1"/>
    <property type="molecule type" value="Transcribed_RNA"/>
</dbReference>
<evidence type="ECO:0000313" key="3">
    <source>
        <dbReference type="EMBL" id="JAQ05325.1"/>
    </source>
</evidence>
<reference evidence="2" key="1">
    <citation type="journal article" date="2014" name="PLoS ONE">
        <title>Transcriptome-Based Identification of ABC Transporters in the Western Tarnished Plant Bug Lygus hesperus.</title>
        <authorList>
            <person name="Hull J.J."/>
            <person name="Chaney K."/>
            <person name="Geib S.M."/>
            <person name="Fabrick J.A."/>
            <person name="Brent C.S."/>
            <person name="Walsh D."/>
            <person name="Lavine L.C."/>
        </authorList>
    </citation>
    <scope>NUCLEOTIDE SEQUENCE</scope>
</reference>
<reference evidence="3" key="3">
    <citation type="journal article" date="2016" name="Gigascience">
        <title>De novo construction of an expanded transcriptome assembly for the western tarnished plant bug, Lygus hesperus.</title>
        <authorList>
            <person name="Tassone E.E."/>
            <person name="Geib S.M."/>
            <person name="Hall B."/>
            <person name="Fabrick J.A."/>
            <person name="Brent C.S."/>
            <person name="Hull J.J."/>
        </authorList>
    </citation>
    <scope>NUCLEOTIDE SEQUENCE</scope>
</reference>